<protein>
    <submittedName>
        <fullName evidence="2">Glycosyltransferase involved in cell wall bisynthesis</fullName>
    </submittedName>
</protein>
<sequence>MAIKPKVSVLVPAYNVDQYIRKFLDSLVNQTLKNIEIILVNDASPDSCHDIITEFLVDDRIKYINKAKNEGLWMARQSAYDIATGEYIVNLDPDDYIDDNFLESLYVFGKENELDIVVGNVQSVDENDKAFGKTALHKISKRKVLQSDQDYKVLLGTPYASWFRLFKREVMKNFNYNYLQGELVSYTIQFCDGVKVGVNPEVFYYHRKHGASMSNYDKSAKRISESAEFSWDGIHKKLKHLKALPIASENLRNTLYMYIFRVYYSLTMITWLEENPTKDYKKKVGRLLKDELNFNAKNFFKFVSWFKRKEQIFLSLCLLGFDEIVLKELKKRKSN</sequence>
<dbReference type="Gene3D" id="3.90.550.10">
    <property type="entry name" value="Spore Coat Polysaccharide Biosynthesis Protein SpsA, Chain A"/>
    <property type="match status" value="1"/>
</dbReference>
<reference evidence="2 3" key="1">
    <citation type="submission" date="2016-10" db="EMBL/GenBank/DDBJ databases">
        <authorList>
            <person name="de Groot N.N."/>
        </authorList>
    </citation>
    <scope>NUCLEOTIDE SEQUENCE [LARGE SCALE GENOMIC DNA]</scope>
    <source>
        <strain evidence="2 3">DSM 19886</strain>
    </source>
</reference>
<dbReference type="OrthoDB" id="396512at2"/>
<keyword evidence="3" id="KW-1185">Reference proteome</keyword>
<dbReference type="PANTHER" id="PTHR22916">
    <property type="entry name" value="GLYCOSYLTRANSFERASE"/>
    <property type="match status" value="1"/>
</dbReference>
<dbReference type="CDD" id="cd00761">
    <property type="entry name" value="Glyco_tranf_GTA_type"/>
    <property type="match status" value="1"/>
</dbReference>
<accession>A0A1G9JS81</accession>
<evidence type="ECO:0000259" key="1">
    <source>
        <dbReference type="Pfam" id="PF00535"/>
    </source>
</evidence>
<proteinExistence type="predicted"/>
<name>A0A1G9JS81_9FLAO</name>
<evidence type="ECO:0000313" key="2">
    <source>
        <dbReference type="EMBL" id="SDL40024.1"/>
    </source>
</evidence>
<dbReference type="AlphaFoldDB" id="A0A1G9JS81"/>
<dbReference type="Proteomes" id="UP000199440">
    <property type="component" value="Unassembled WGS sequence"/>
</dbReference>
<dbReference type="Pfam" id="PF00535">
    <property type="entry name" value="Glycos_transf_2"/>
    <property type="match status" value="1"/>
</dbReference>
<keyword evidence="2" id="KW-0808">Transferase</keyword>
<dbReference type="EMBL" id="FNGV01000001">
    <property type="protein sequence ID" value="SDL40024.1"/>
    <property type="molecule type" value="Genomic_DNA"/>
</dbReference>
<evidence type="ECO:0000313" key="3">
    <source>
        <dbReference type="Proteomes" id="UP000199440"/>
    </source>
</evidence>
<organism evidence="2 3">
    <name type="scientific">Kriegella aquimaris</name>
    <dbReference type="NCBI Taxonomy" id="192904"/>
    <lineage>
        <taxon>Bacteria</taxon>
        <taxon>Pseudomonadati</taxon>
        <taxon>Bacteroidota</taxon>
        <taxon>Flavobacteriia</taxon>
        <taxon>Flavobacteriales</taxon>
        <taxon>Flavobacteriaceae</taxon>
        <taxon>Kriegella</taxon>
    </lineage>
</organism>
<dbReference type="SUPFAM" id="SSF53448">
    <property type="entry name" value="Nucleotide-diphospho-sugar transferases"/>
    <property type="match status" value="1"/>
</dbReference>
<feature type="domain" description="Glycosyltransferase 2-like" evidence="1">
    <location>
        <begin position="8"/>
        <end position="170"/>
    </location>
</feature>
<dbReference type="InterPro" id="IPR001173">
    <property type="entry name" value="Glyco_trans_2-like"/>
</dbReference>
<dbReference type="STRING" id="192904.SAMN04488514_101677"/>
<dbReference type="PANTHER" id="PTHR22916:SF3">
    <property type="entry name" value="UDP-GLCNAC:BETAGAL BETA-1,3-N-ACETYLGLUCOSAMINYLTRANSFERASE-LIKE PROTEIN 1"/>
    <property type="match status" value="1"/>
</dbReference>
<dbReference type="GO" id="GO:0016758">
    <property type="term" value="F:hexosyltransferase activity"/>
    <property type="evidence" value="ECO:0007669"/>
    <property type="project" value="UniProtKB-ARBA"/>
</dbReference>
<gene>
    <name evidence="2" type="ORF">SAMN04488514_101677</name>
</gene>
<dbReference type="InterPro" id="IPR029044">
    <property type="entry name" value="Nucleotide-diphossugar_trans"/>
</dbReference>
<dbReference type="RefSeq" id="WP_089885252.1">
    <property type="nucleotide sequence ID" value="NZ_FNGV01000001.1"/>
</dbReference>